<gene>
    <name evidence="1" type="ORF">T11_1388</name>
</gene>
<evidence type="ECO:0000313" key="1">
    <source>
        <dbReference type="EMBL" id="KRZ19365.1"/>
    </source>
</evidence>
<evidence type="ECO:0000313" key="2">
    <source>
        <dbReference type="Proteomes" id="UP000055024"/>
    </source>
</evidence>
<keyword evidence="2" id="KW-1185">Reference proteome</keyword>
<proteinExistence type="predicted"/>
<dbReference type="EMBL" id="JYDP01000001">
    <property type="protein sequence ID" value="KRZ19365.1"/>
    <property type="molecule type" value="Genomic_DNA"/>
</dbReference>
<dbReference type="Proteomes" id="UP000055024">
    <property type="component" value="Unassembled WGS sequence"/>
</dbReference>
<sequence>MDWYHGNNETYGLLKALISPKKITEVSFEEILLFLDSHFNLKPNVIVERFHFYRRNQKG</sequence>
<protein>
    <submittedName>
        <fullName evidence="1">Uncharacterized protein</fullName>
    </submittedName>
</protein>
<name>A0A0V1IBN2_9BILA</name>
<dbReference type="OrthoDB" id="6772952at2759"/>
<organism evidence="1 2">
    <name type="scientific">Trichinella zimbabwensis</name>
    <dbReference type="NCBI Taxonomy" id="268475"/>
    <lineage>
        <taxon>Eukaryota</taxon>
        <taxon>Metazoa</taxon>
        <taxon>Ecdysozoa</taxon>
        <taxon>Nematoda</taxon>
        <taxon>Enoplea</taxon>
        <taxon>Dorylaimia</taxon>
        <taxon>Trichinellida</taxon>
        <taxon>Trichinellidae</taxon>
        <taxon>Trichinella</taxon>
    </lineage>
</organism>
<reference evidence="1 2" key="1">
    <citation type="submission" date="2015-01" db="EMBL/GenBank/DDBJ databases">
        <title>Evolution of Trichinella species and genotypes.</title>
        <authorList>
            <person name="Korhonen P.K."/>
            <person name="Edoardo P."/>
            <person name="Giuseppe L.R."/>
            <person name="Gasser R.B."/>
        </authorList>
    </citation>
    <scope>NUCLEOTIDE SEQUENCE [LARGE SCALE GENOMIC DNA]</scope>
    <source>
        <strain evidence="1">ISS1029</strain>
    </source>
</reference>
<comment type="caution">
    <text evidence="1">The sequence shown here is derived from an EMBL/GenBank/DDBJ whole genome shotgun (WGS) entry which is preliminary data.</text>
</comment>
<accession>A0A0V1IBN2</accession>
<dbReference type="AlphaFoldDB" id="A0A0V1IBN2"/>